<dbReference type="Proteomes" id="UP000615026">
    <property type="component" value="Unassembled WGS sequence"/>
</dbReference>
<keyword evidence="1" id="KW-0472">Membrane</keyword>
<sequence length="161" mass="18601">MEKLYAMEDAQRILQLAIAQETESGELSHQQLLEIAEELNISPATLQIAEQEWRIMKGQAEDHRLFQHQRQQRLQSQVVRYGIVISFLVVIDFLTPGGTLLGHLGFSLYVALFWGLGLSLKAWRMLQTSGERYERDLTKWRRKRSMQQTLDGVVNRFLGSA</sequence>
<keyword evidence="1" id="KW-0812">Transmembrane</keyword>
<accession>A0A928ZWI7</accession>
<comment type="caution">
    <text evidence="3">The sequence shown here is derived from an EMBL/GenBank/DDBJ whole genome shotgun (WGS) entry which is preliminary data.</text>
</comment>
<dbReference type="EMBL" id="JADEXP010000198">
    <property type="protein sequence ID" value="MBE9068755.1"/>
    <property type="molecule type" value="Genomic_DNA"/>
</dbReference>
<keyword evidence="4" id="KW-1185">Reference proteome</keyword>
<dbReference type="InterPro" id="IPR025698">
    <property type="entry name" value="2TM_dom"/>
</dbReference>
<proteinExistence type="predicted"/>
<dbReference type="RefSeq" id="WP_193994689.1">
    <property type="nucleotide sequence ID" value="NZ_JADEXP010000198.1"/>
</dbReference>
<protein>
    <submittedName>
        <fullName evidence="3">2TM domain-containing protein</fullName>
    </submittedName>
</protein>
<reference evidence="3" key="1">
    <citation type="submission" date="2020-10" db="EMBL/GenBank/DDBJ databases">
        <authorList>
            <person name="Castelo-Branco R."/>
            <person name="Eusebio N."/>
            <person name="Adriana R."/>
            <person name="Vieira A."/>
            <person name="Brugerolle De Fraissinette N."/>
            <person name="Rezende De Castro R."/>
            <person name="Schneider M.P."/>
            <person name="Vasconcelos V."/>
            <person name="Leao P.N."/>
        </authorList>
    </citation>
    <scope>NUCLEOTIDE SEQUENCE</scope>
    <source>
        <strain evidence="3">LEGE 11479</strain>
    </source>
</reference>
<evidence type="ECO:0000256" key="1">
    <source>
        <dbReference type="SAM" id="Phobius"/>
    </source>
</evidence>
<evidence type="ECO:0000259" key="2">
    <source>
        <dbReference type="Pfam" id="PF13239"/>
    </source>
</evidence>
<organism evidence="3 4">
    <name type="scientific">Leptolyngbya cf. ectocarpi LEGE 11479</name>
    <dbReference type="NCBI Taxonomy" id="1828722"/>
    <lineage>
        <taxon>Bacteria</taxon>
        <taxon>Bacillati</taxon>
        <taxon>Cyanobacteriota</taxon>
        <taxon>Cyanophyceae</taxon>
        <taxon>Leptolyngbyales</taxon>
        <taxon>Leptolyngbyaceae</taxon>
        <taxon>Leptolyngbya group</taxon>
        <taxon>Leptolyngbya</taxon>
    </lineage>
</organism>
<gene>
    <name evidence="3" type="ORF">IQ260_19095</name>
</gene>
<dbReference type="AlphaFoldDB" id="A0A928ZWI7"/>
<dbReference type="Pfam" id="PF13239">
    <property type="entry name" value="2TM"/>
    <property type="match status" value="1"/>
</dbReference>
<feature type="transmembrane region" description="Helical" evidence="1">
    <location>
        <begin position="78"/>
        <end position="95"/>
    </location>
</feature>
<keyword evidence="1" id="KW-1133">Transmembrane helix</keyword>
<feature type="transmembrane region" description="Helical" evidence="1">
    <location>
        <begin position="101"/>
        <end position="123"/>
    </location>
</feature>
<name>A0A928ZWI7_LEPEC</name>
<feature type="domain" description="2TM" evidence="2">
    <location>
        <begin position="65"/>
        <end position="146"/>
    </location>
</feature>
<evidence type="ECO:0000313" key="4">
    <source>
        <dbReference type="Proteomes" id="UP000615026"/>
    </source>
</evidence>
<evidence type="ECO:0000313" key="3">
    <source>
        <dbReference type="EMBL" id="MBE9068755.1"/>
    </source>
</evidence>